<name>A0A9X6NNI5_HYPEX</name>
<keyword evidence="8" id="KW-1185">Reference proteome</keyword>
<evidence type="ECO:0000313" key="8">
    <source>
        <dbReference type="Proteomes" id="UP000192578"/>
    </source>
</evidence>
<dbReference type="SMART" id="SM00249">
    <property type="entry name" value="PHD"/>
    <property type="match status" value="1"/>
</dbReference>
<dbReference type="Pfam" id="PF00628">
    <property type="entry name" value="PHD"/>
    <property type="match status" value="1"/>
</dbReference>
<dbReference type="InterPro" id="IPR019787">
    <property type="entry name" value="Znf_PHD-finger"/>
</dbReference>
<feature type="region of interest" description="Disordered" evidence="5">
    <location>
        <begin position="150"/>
        <end position="178"/>
    </location>
</feature>
<evidence type="ECO:0000256" key="1">
    <source>
        <dbReference type="ARBA" id="ARBA00022723"/>
    </source>
</evidence>
<dbReference type="InterPro" id="IPR001965">
    <property type="entry name" value="Znf_PHD"/>
</dbReference>
<evidence type="ECO:0000256" key="5">
    <source>
        <dbReference type="SAM" id="MobiDB-lite"/>
    </source>
</evidence>
<dbReference type="SUPFAM" id="SSF57903">
    <property type="entry name" value="FYVE/PHD zinc finger"/>
    <property type="match status" value="1"/>
</dbReference>
<keyword evidence="3" id="KW-0862">Zinc</keyword>
<feature type="compositionally biased region" description="Polar residues" evidence="5">
    <location>
        <begin position="163"/>
        <end position="177"/>
    </location>
</feature>
<dbReference type="InterPro" id="IPR013083">
    <property type="entry name" value="Znf_RING/FYVE/PHD"/>
</dbReference>
<dbReference type="AlphaFoldDB" id="A0A9X6NNI5"/>
<feature type="region of interest" description="Disordered" evidence="5">
    <location>
        <begin position="236"/>
        <end position="270"/>
    </location>
</feature>
<dbReference type="Gene3D" id="3.30.40.10">
    <property type="entry name" value="Zinc/RING finger domain, C3HC4 (zinc finger)"/>
    <property type="match status" value="1"/>
</dbReference>
<evidence type="ECO:0000259" key="6">
    <source>
        <dbReference type="PROSITE" id="PS50016"/>
    </source>
</evidence>
<dbReference type="PROSITE" id="PS50016">
    <property type="entry name" value="ZF_PHD_2"/>
    <property type="match status" value="1"/>
</dbReference>
<protein>
    <recommendedName>
        <fullName evidence="6">PHD-type domain-containing protein</fullName>
    </recommendedName>
</protein>
<dbReference type="OrthoDB" id="784962at2759"/>
<accession>A0A9X6NNI5</accession>
<dbReference type="InterPro" id="IPR019786">
    <property type="entry name" value="Zinc_finger_PHD-type_CS"/>
</dbReference>
<feature type="domain" description="PHD-type" evidence="6">
    <location>
        <begin position="23"/>
        <end position="73"/>
    </location>
</feature>
<sequence length="285" mass="30964">MFAGWPNSPEYPTPFQNASVNRADDCGICKIGQEGFMIGCDKCRGWFHGSCMAMSADYADTIETFYCMDCLNMYSLKIVFKPLHPLASPAAHETCMRRTPSLSPTFSSPALTAPKAHSISPYMTNLTPPRPFPTFPAVHQAVEKLLTQTSQAAPRPHGRPPLQRQTPPSAPSRQLTKQRLDEQCDVALASLTQVLTVFKNISYELDPVNQSSVVSSTGVPDMTESLPEPEAVIQPDSTMSEELSIPSCSSASSLGSPPQGTKTESAYPRVKRPLGNITATIDIID</sequence>
<feature type="compositionally biased region" description="Low complexity" evidence="5">
    <location>
        <begin position="240"/>
        <end position="258"/>
    </location>
</feature>
<comment type="caution">
    <text evidence="7">The sequence shown here is derived from an EMBL/GenBank/DDBJ whole genome shotgun (WGS) entry which is preliminary data.</text>
</comment>
<evidence type="ECO:0000256" key="3">
    <source>
        <dbReference type="ARBA" id="ARBA00022833"/>
    </source>
</evidence>
<evidence type="ECO:0000256" key="2">
    <source>
        <dbReference type="ARBA" id="ARBA00022771"/>
    </source>
</evidence>
<dbReference type="PROSITE" id="PS01359">
    <property type="entry name" value="ZF_PHD_1"/>
    <property type="match status" value="1"/>
</dbReference>
<proteinExistence type="predicted"/>
<gene>
    <name evidence="7" type="ORF">BV898_18133</name>
</gene>
<dbReference type="EMBL" id="MTYJ01000340">
    <property type="protein sequence ID" value="OWA53711.1"/>
    <property type="molecule type" value="Genomic_DNA"/>
</dbReference>
<evidence type="ECO:0000256" key="4">
    <source>
        <dbReference type="PROSITE-ProRule" id="PRU00146"/>
    </source>
</evidence>
<organism evidence="7 8">
    <name type="scientific">Hypsibius exemplaris</name>
    <name type="common">Freshwater tardigrade</name>
    <dbReference type="NCBI Taxonomy" id="2072580"/>
    <lineage>
        <taxon>Eukaryota</taxon>
        <taxon>Metazoa</taxon>
        <taxon>Ecdysozoa</taxon>
        <taxon>Tardigrada</taxon>
        <taxon>Eutardigrada</taxon>
        <taxon>Parachela</taxon>
        <taxon>Hypsibioidea</taxon>
        <taxon>Hypsibiidae</taxon>
        <taxon>Hypsibius</taxon>
    </lineage>
</organism>
<keyword evidence="1" id="KW-0479">Metal-binding</keyword>
<keyword evidence="2 4" id="KW-0863">Zinc-finger</keyword>
<dbReference type="InterPro" id="IPR011011">
    <property type="entry name" value="Znf_FYVE_PHD"/>
</dbReference>
<evidence type="ECO:0000313" key="7">
    <source>
        <dbReference type="EMBL" id="OWA53711.1"/>
    </source>
</evidence>
<dbReference type="GO" id="GO:0008270">
    <property type="term" value="F:zinc ion binding"/>
    <property type="evidence" value="ECO:0007669"/>
    <property type="project" value="UniProtKB-KW"/>
</dbReference>
<reference evidence="8" key="1">
    <citation type="submission" date="2017-01" db="EMBL/GenBank/DDBJ databases">
        <title>Comparative genomics of anhydrobiosis in the tardigrade Hypsibius dujardini.</title>
        <authorList>
            <person name="Yoshida Y."/>
            <person name="Koutsovoulos G."/>
            <person name="Laetsch D."/>
            <person name="Stevens L."/>
            <person name="Kumar S."/>
            <person name="Horikawa D."/>
            <person name="Ishino K."/>
            <person name="Komine S."/>
            <person name="Tomita M."/>
            <person name="Blaxter M."/>
            <person name="Arakawa K."/>
        </authorList>
    </citation>
    <scope>NUCLEOTIDE SEQUENCE [LARGE SCALE GENOMIC DNA]</scope>
    <source>
        <strain evidence="8">Z151</strain>
    </source>
</reference>
<dbReference type="Proteomes" id="UP000192578">
    <property type="component" value="Unassembled WGS sequence"/>
</dbReference>